<proteinExistence type="predicted"/>
<dbReference type="InterPro" id="IPR003740">
    <property type="entry name" value="YitT"/>
</dbReference>
<organism evidence="6 7">
    <name type="scientific">Enterococcus hirae</name>
    <dbReference type="NCBI Taxonomy" id="1354"/>
    <lineage>
        <taxon>Bacteria</taxon>
        <taxon>Bacillati</taxon>
        <taxon>Bacillota</taxon>
        <taxon>Bacilli</taxon>
        <taxon>Lactobacillales</taxon>
        <taxon>Enterococcaceae</taxon>
        <taxon>Enterococcus</taxon>
    </lineage>
</organism>
<sequence length="197" mass="21709">MLKELKKTPIILLGVVFIAIGLNWFLLPHDIASAGVGAIGHLVETAFLIPRSITVWSVNVIMLLLAILLLGKMIFIKAVFGSLLFPLVLDVIPKTPIFYSHLLSLIMGSLLFSTGVYTLYTVGASNGGVTIPPIILQKFFRIPVSKGLLLTNLIIVWLNYLVFGLRETLYVLFSIVLSSLFLKLLGRIYPITNDLEA</sequence>
<comment type="caution">
    <text evidence="6">The sequence shown here is derived from an EMBL/GenBank/DDBJ whole genome shotgun (WGS) entry which is preliminary data.</text>
</comment>
<evidence type="ECO:0000256" key="5">
    <source>
        <dbReference type="ARBA" id="ARBA00023136"/>
    </source>
</evidence>
<evidence type="ECO:0000313" key="6">
    <source>
        <dbReference type="EMBL" id="VTQ69787.1"/>
    </source>
</evidence>
<dbReference type="Proteomes" id="UP000352698">
    <property type="component" value="Unassembled WGS sequence"/>
</dbReference>
<dbReference type="EMBL" id="CABEEP010000001">
    <property type="protein sequence ID" value="VTQ69787.1"/>
    <property type="molecule type" value="Genomic_DNA"/>
</dbReference>
<comment type="subcellular location">
    <subcellularLocation>
        <location evidence="1">Cell membrane</location>
        <topology evidence="1">Multi-pass membrane protein</topology>
    </subcellularLocation>
</comment>
<dbReference type="RefSeq" id="WP_010736976.1">
    <property type="nucleotide sequence ID" value="NZ_AP027299.1"/>
</dbReference>
<dbReference type="PANTHER" id="PTHR33545">
    <property type="entry name" value="UPF0750 MEMBRANE PROTEIN YITT-RELATED"/>
    <property type="match status" value="1"/>
</dbReference>
<evidence type="ECO:0000256" key="1">
    <source>
        <dbReference type="ARBA" id="ARBA00004651"/>
    </source>
</evidence>
<gene>
    <name evidence="6" type="ORF">NCTC12204_02501</name>
</gene>
<dbReference type="GO" id="GO:0005886">
    <property type="term" value="C:plasma membrane"/>
    <property type="evidence" value="ECO:0007669"/>
    <property type="project" value="UniProtKB-SubCell"/>
</dbReference>
<keyword evidence="5" id="KW-0472">Membrane</keyword>
<dbReference type="PANTHER" id="PTHR33545:SF5">
    <property type="entry name" value="UPF0750 MEMBRANE PROTEIN YITT"/>
    <property type="match status" value="1"/>
</dbReference>
<dbReference type="Pfam" id="PF02588">
    <property type="entry name" value="YitT_membrane"/>
    <property type="match status" value="1"/>
</dbReference>
<keyword evidence="4" id="KW-1133">Transmembrane helix</keyword>
<protein>
    <submittedName>
        <fullName evidence="6">Integral membrane protein</fullName>
    </submittedName>
</protein>
<dbReference type="InterPro" id="IPR051461">
    <property type="entry name" value="UPF0750_membrane"/>
</dbReference>
<accession>A0A1V8WTS2</accession>
<keyword evidence="3" id="KW-0812">Transmembrane</keyword>
<name>A0A1V8WTS2_ENTHR</name>
<evidence type="ECO:0000256" key="3">
    <source>
        <dbReference type="ARBA" id="ARBA00022692"/>
    </source>
</evidence>
<reference evidence="6 7" key="1">
    <citation type="submission" date="2019-05" db="EMBL/GenBank/DDBJ databases">
        <authorList>
            <consortium name="Pathogen Informatics"/>
        </authorList>
    </citation>
    <scope>NUCLEOTIDE SEQUENCE [LARGE SCALE GENOMIC DNA]</scope>
    <source>
        <strain evidence="6 7">NCTC12204</strain>
    </source>
</reference>
<dbReference type="AlphaFoldDB" id="A0A1V8WTS2"/>
<evidence type="ECO:0000256" key="4">
    <source>
        <dbReference type="ARBA" id="ARBA00022989"/>
    </source>
</evidence>
<evidence type="ECO:0000256" key="2">
    <source>
        <dbReference type="ARBA" id="ARBA00022475"/>
    </source>
</evidence>
<evidence type="ECO:0000313" key="7">
    <source>
        <dbReference type="Proteomes" id="UP000352698"/>
    </source>
</evidence>
<keyword evidence="2" id="KW-1003">Cell membrane</keyword>